<dbReference type="AlphaFoldDB" id="T1HHR8"/>
<proteinExistence type="predicted"/>
<evidence type="ECO:0000256" key="1">
    <source>
        <dbReference type="SAM" id="MobiDB-lite"/>
    </source>
</evidence>
<name>T1HHR8_RHOPR</name>
<evidence type="ECO:0000313" key="3">
    <source>
        <dbReference type="Proteomes" id="UP000015103"/>
    </source>
</evidence>
<dbReference type="Proteomes" id="UP000015103">
    <property type="component" value="Unassembled WGS sequence"/>
</dbReference>
<keyword evidence="3" id="KW-1185">Reference proteome</keyword>
<dbReference type="EMBL" id="ACPB03019968">
    <property type="status" value="NOT_ANNOTATED_CDS"/>
    <property type="molecule type" value="Genomic_DNA"/>
</dbReference>
<protein>
    <submittedName>
        <fullName evidence="2">Uncharacterized protein</fullName>
    </submittedName>
</protein>
<dbReference type="HOGENOM" id="CLU_2067318_0_0_1"/>
<feature type="region of interest" description="Disordered" evidence="1">
    <location>
        <begin position="56"/>
        <end position="80"/>
    </location>
</feature>
<organism evidence="2 3">
    <name type="scientific">Rhodnius prolixus</name>
    <name type="common">Triatomid bug</name>
    <dbReference type="NCBI Taxonomy" id="13249"/>
    <lineage>
        <taxon>Eukaryota</taxon>
        <taxon>Metazoa</taxon>
        <taxon>Ecdysozoa</taxon>
        <taxon>Arthropoda</taxon>
        <taxon>Hexapoda</taxon>
        <taxon>Insecta</taxon>
        <taxon>Pterygota</taxon>
        <taxon>Neoptera</taxon>
        <taxon>Paraneoptera</taxon>
        <taxon>Hemiptera</taxon>
        <taxon>Heteroptera</taxon>
        <taxon>Panheteroptera</taxon>
        <taxon>Cimicomorpha</taxon>
        <taxon>Reduviidae</taxon>
        <taxon>Triatominae</taxon>
        <taxon>Rhodnius</taxon>
    </lineage>
</organism>
<dbReference type="EnsemblMetazoa" id="RPRC003591-RA">
    <property type="protein sequence ID" value="RPRC003591-PA"/>
    <property type="gene ID" value="RPRC003591"/>
</dbReference>
<accession>T1HHR8</accession>
<dbReference type="InParanoid" id="T1HHR8"/>
<dbReference type="VEuPathDB" id="VectorBase:RPRC003591"/>
<evidence type="ECO:0000313" key="2">
    <source>
        <dbReference type="EnsemblMetazoa" id="RPRC003591-PA"/>
    </source>
</evidence>
<reference evidence="2" key="1">
    <citation type="submission" date="2015-05" db="UniProtKB">
        <authorList>
            <consortium name="EnsemblMetazoa"/>
        </authorList>
    </citation>
    <scope>IDENTIFICATION</scope>
</reference>
<sequence length="119" mass="13559">MFYLGEDSWLDGTAWGTIAPSNRTDDDELRWSNVKSSNITPERGNVETYLGNRVVSQRPQENGGVEERDVPGTSKEAMSRGRLKLKMEQSQRKIEELQHQQAALLTFRNKAIQQVKPVQ</sequence>